<accession>A0A2P8D704</accession>
<dbReference type="OrthoDB" id="9812570at2"/>
<organism evidence="1 2">
    <name type="scientific">Haloactinopolyspora alba</name>
    <dbReference type="NCBI Taxonomy" id="648780"/>
    <lineage>
        <taxon>Bacteria</taxon>
        <taxon>Bacillati</taxon>
        <taxon>Actinomycetota</taxon>
        <taxon>Actinomycetes</taxon>
        <taxon>Jiangellales</taxon>
        <taxon>Jiangellaceae</taxon>
        <taxon>Haloactinopolyspora</taxon>
    </lineage>
</organism>
<dbReference type="Proteomes" id="UP000243528">
    <property type="component" value="Unassembled WGS sequence"/>
</dbReference>
<protein>
    <submittedName>
        <fullName evidence="1">Uncharacterized protein</fullName>
    </submittedName>
</protein>
<reference evidence="1 2" key="1">
    <citation type="submission" date="2018-03" db="EMBL/GenBank/DDBJ databases">
        <title>Genomic Encyclopedia of Archaeal and Bacterial Type Strains, Phase II (KMG-II): from individual species to whole genera.</title>
        <authorList>
            <person name="Goeker M."/>
        </authorList>
    </citation>
    <scope>NUCLEOTIDE SEQUENCE [LARGE SCALE GENOMIC DNA]</scope>
    <source>
        <strain evidence="1 2">DSM 45211</strain>
    </source>
</reference>
<dbReference type="AlphaFoldDB" id="A0A2P8D704"/>
<comment type="caution">
    <text evidence="1">The sequence shown here is derived from an EMBL/GenBank/DDBJ whole genome shotgun (WGS) entry which is preliminary data.</text>
</comment>
<proteinExistence type="predicted"/>
<keyword evidence="2" id="KW-1185">Reference proteome</keyword>
<sequence>MGIMYMGIYSDRIGDHEGYAAQLLPDGTETSMVLDLSEITGHRAACECGWRGATVHPPTEAGEQQADDEWEARHLEPLVDTEAARHTVTGAVLVRFMRELARQADRRPRVDGDRYDGHALGLCDANNQLGDLLDELTRQEVTA</sequence>
<dbReference type="RefSeq" id="WP_106539948.1">
    <property type="nucleotide sequence ID" value="NZ_PYGE01000031.1"/>
</dbReference>
<evidence type="ECO:0000313" key="2">
    <source>
        <dbReference type="Proteomes" id="UP000243528"/>
    </source>
</evidence>
<dbReference type="EMBL" id="PYGE01000031">
    <property type="protein sequence ID" value="PSK93015.1"/>
    <property type="molecule type" value="Genomic_DNA"/>
</dbReference>
<name>A0A2P8D704_9ACTN</name>
<evidence type="ECO:0000313" key="1">
    <source>
        <dbReference type="EMBL" id="PSK93015.1"/>
    </source>
</evidence>
<gene>
    <name evidence="1" type="ORF">CLV30_13142</name>
</gene>